<organism evidence="2 3">
    <name type="scientific">[Candida] arabinofermentans NRRL YB-2248</name>
    <dbReference type="NCBI Taxonomy" id="983967"/>
    <lineage>
        <taxon>Eukaryota</taxon>
        <taxon>Fungi</taxon>
        <taxon>Dikarya</taxon>
        <taxon>Ascomycota</taxon>
        <taxon>Saccharomycotina</taxon>
        <taxon>Pichiomycetes</taxon>
        <taxon>Pichiales</taxon>
        <taxon>Pichiaceae</taxon>
        <taxon>Ogataea</taxon>
        <taxon>Ogataea/Candida clade</taxon>
    </lineage>
</organism>
<keyword evidence="3" id="KW-1185">Reference proteome</keyword>
<proteinExistence type="predicted"/>
<feature type="region of interest" description="Disordered" evidence="1">
    <location>
        <begin position="246"/>
        <end position="279"/>
    </location>
</feature>
<dbReference type="AlphaFoldDB" id="A0A1E4SYP2"/>
<feature type="compositionally biased region" description="Low complexity" evidence="1">
    <location>
        <begin position="371"/>
        <end position="415"/>
    </location>
</feature>
<dbReference type="EMBL" id="KV453856">
    <property type="protein sequence ID" value="ODV84626.1"/>
    <property type="molecule type" value="Genomic_DNA"/>
</dbReference>
<feature type="compositionally biased region" description="Basic and acidic residues" evidence="1">
    <location>
        <begin position="253"/>
        <end position="273"/>
    </location>
</feature>
<feature type="compositionally biased region" description="Acidic residues" evidence="1">
    <location>
        <begin position="416"/>
        <end position="428"/>
    </location>
</feature>
<evidence type="ECO:0000313" key="3">
    <source>
        <dbReference type="Proteomes" id="UP000094801"/>
    </source>
</evidence>
<name>A0A1E4SYP2_9ASCO</name>
<sequence>MSLEEPTTTDIEDLTDSILLTREHHSLSPDEVITHTLTGMRSRLKFSDDSHRSKIWSSEMLFYYINLILDKYALDKELKFGVYQDVHNYGPKSNDLQVIFHPFKWDGDWHLAIDFGEYQKIVIVNCSEPINGRRSFPIKTILKIADFINYICHKIKKSAVKNPYIVTNLIEPACPINAINVLTIIYAFCCNPEQLTNTFVDKTFSPTLFDVSEFFEDIKKFDRFAYSRTVLGDDLVDMMTEKSKLRTSPPLLADKKKEEDDSQPRPKRQKLEAVTDSTIVEDNTGLSPKIMSEVEDASLSILKPDLKLYQKSIPEPNVKHDTLPALKPNSQPELKPDSQPDLKPDSQPESKPDLKPDLRQDSKPAMKDHSSLAPSLSDQSSSAPSSSGQSSSASSSSGQSTSAPSSSGKSSSEPVDIIEIDDDSEGSSDSEQKEPQKRNNSKYDYFSKSSAQEFIDQLSGDDNGLPENLDIFDEVIEMMEAWTESKPENYEKWPLLVREILVSSYTRKNKLEFDEAEFREILKTADHKNQVFPLLLENGIGYLVNIEKNGPESTIANVLEISTKTTKNEKDIYKSHSVKRLIEIYGWENKRLVNKVNVARYSCPENRMYNVMISFLFHIHYYVLHGKFLLRLKSKTANIDRYGILLQSLMFDIISGDMATTDLKVSKLLKCLK</sequence>
<protein>
    <submittedName>
        <fullName evidence="2">Uncharacterized protein</fullName>
    </submittedName>
</protein>
<evidence type="ECO:0000313" key="2">
    <source>
        <dbReference type="EMBL" id="ODV84626.1"/>
    </source>
</evidence>
<dbReference type="STRING" id="983967.A0A1E4SYP2"/>
<dbReference type="Proteomes" id="UP000094801">
    <property type="component" value="Unassembled WGS sequence"/>
</dbReference>
<evidence type="ECO:0000256" key="1">
    <source>
        <dbReference type="SAM" id="MobiDB-lite"/>
    </source>
</evidence>
<feature type="compositionally biased region" description="Basic and acidic residues" evidence="1">
    <location>
        <begin position="334"/>
        <end position="370"/>
    </location>
</feature>
<reference evidence="3" key="1">
    <citation type="submission" date="2016-04" db="EMBL/GenBank/DDBJ databases">
        <title>Comparative genomics of biotechnologically important yeasts.</title>
        <authorList>
            <consortium name="DOE Joint Genome Institute"/>
            <person name="Riley R."/>
            <person name="Haridas S."/>
            <person name="Wolfe K.H."/>
            <person name="Lopes M.R."/>
            <person name="Hittinger C.T."/>
            <person name="Goker M."/>
            <person name="Salamov A."/>
            <person name="Wisecaver J."/>
            <person name="Long T.M."/>
            <person name="Aerts A.L."/>
            <person name="Barry K."/>
            <person name="Choi C."/>
            <person name="Clum A."/>
            <person name="Coughlan A.Y."/>
            <person name="Deshpande S."/>
            <person name="Douglass A.P."/>
            <person name="Hanson S.J."/>
            <person name="Klenk H.-P."/>
            <person name="Labutti K."/>
            <person name="Lapidus A."/>
            <person name="Lindquist E."/>
            <person name="Lipzen A."/>
            <person name="Meier-Kolthoff J.P."/>
            <person name="Ohm R.A."/>
            <person name="Otillar R.P."/>
            <person name="Pangilinan J."/>
            <person name="Peng Y."/>
            <person name="Rokas A."/>
            <person name="Rosa C.A."/>
            <person name="Scheuner C."/>
            <person name="Sibirny A.A."/>
            <person name="Slot J.C."/>
            <person name="Stielow J.B."/>
            <person name="Sun H."/>
            <person name="Kurtzman C.P."/>
            <person name="Blackwell M."/>
            <person name="Grigoriev I.V."/>
            <person name="Jeffries T.W."/>
        </authorList>
    </citation>
    <scope>NUCLEOTIDE SEQUENCE [LARGE SCALE GENOMIC DNA]</scope>
    <source>
        <strain evidence="3">NRRL YB-2248</strain>
    </source>
</reference>
<accession>A0A1E4SYP2</accession>
<dbReference type="OrthoDB" id="3992492at2759"/>
<feature type="region of interest" description="Disordered" evidence="1">
    <location>
        <begin position="313"/>
        <end position="444"/>
    </location>
</feature>
<gene>
    <name evidence="2" type="ORF">CANARDRAFT_29150</name>
</gene>